<dbReference type="EMBL" id="RAQU01000001">
    <property type="protein sequence ID" value="RKK06216.1"/>
    <property type="molecule type" value="Genomic_DNA"/>
</dbReference>
<dbReference type="RefSeq" id="WP_120636294.1">
    <property type="nucleotide sequence ID" value="NZ_RFLX01000016.1"/>
</dbReference>
<feature type="domain" description="ChsH2 C-terminal OB-fold" evidence="1">
    <location>
        <begin position="58"/>
        <end position="118"/>
    </location>
</feature>
<name>A0A3A9JQI6_9PROT</name>
<accession>A0A3A9JQI6</accession>
<evidence type="ECO:0000313" key="4">
    <source>
        <dbReference type="EMBL" id="RMI19716.1"/>
    </source>
</evidence>
<dbReference type="InterPro" id="IPR012340">
    <property type="entry name" value="NA-bd_OB-fold"/>
</dbReference>
<evidence type="ECO:0000313" key="5">
    <source>
        <dbReference type="Proteomes" id="UP000274097"/>
    </source>
</evidence>
<dbReference type="InterPro" id="IPR002878">
    <property type="entry name" value="ChsH2_C"/>
</dbReference>
<evidence type="ECO:0000259" key="2">
    <source>
        <dbReference type="Pfam" id="PF12172"/>
    </source>
</evidence>
<evidence type="ECO:0000259" key="1">
    <source>
        <dbReference type="Pfam" id="PF01796"/>
    </source>
</evidence>
<comment type="caution">
    <text evidence="3">The sequence shown here is derived from an EMBL/GenBank/DDBJ whole genome shotgun (WGS) entry which is preliminary data.</text>
</comment>
<evidence type="ECO:0000313" key="6">
    <source>
        <dbReference type="Proteomes" id="UP000278036"/>
    </source>
</evidence>
<dbReference type="InParanoid" id="A0A3A9JQI6"/>
<dbReference type="PANTHER" id="PTHR34075:SF5">
    <property type="entry name" value="BLR3430 PROTEIN"/>
    <property type="match status" value="1"/>
</dbReference>
<keyword evidence="5" id="KW-1185">Reference proteome</keyword>
<dbReference type="Proteomes" id="UP000278036">
    <property type="component" value="Unassembled WGS sequence"/>
</dbReference>
<dbReference type="PANTHER" id="PTHR34075">
    <property type="entry name" value="BLR3430 PROTEIN"/>
    <property type="match status" value="1"/>
</dbReference>
<protein>
    <submittedName>
        <fullName evidence="3">Nucleic acid-binding protein</fullName>
    </submittedName>
</protein>
<feature type="domain" description="ChsH2 rubredoxin-like zinc ribbon" evidence="2">
    <location>
        <begin position="31"/>
        <end position="57"/>
    </location>
</feature>
<dbReference type="EMBL" id="RFLX01000016">
    <property type="protein sequence ID" value="RMI19716.1"/>
    <property type="molecule type" value="Genomic_DNA"/>
</dbReference>
<dbReference type="Proteomes" id="UP000274097">
    <property type="component" value="Unassembled WGS sequence"/>
</dbReference>
<dbReference type="InterPro" id="IPR052513">
    <property type="entry name" value="Thioester_dehydratase-like"/>
</dbReference>
<dbReference type="Pfam" id="PF01796">
    <property type="entry name" value="OB_ChsH2_C"/>
    <property type="match status" value="1"/>
</dbReference>
<organism evidence="3 6">
    <name type="scientific">Teichococcus wenyumeiae</name>
    <dbReference type="NCBI Taxonomy" id="2478470"/>
    <lineage>
        <taxon>Bacteria</taxon>
        <taxon>Pseudomonadati</taxon>
        <taxon>Pseudomonadota</taxon>
        <taxon>Alphaproteobacteria</taxon>
        <taxon>Acetobacterales</taxon>
        <taxon>Roseomonadaceae</taxon>
        <taxon>Roseomonas</taxon>
    </lineage>
</organism>
<gene>
    <name evidence="3" type="ORF">D6Z83_00105</name>
    <name evidence="4" type="ORF">EBE87_18875</name>
</gene>
<evidence type="ECO:0000313" key="3">
    <source>
        <dbReference type="EMBL" id="RKK06216.1"/>
    </source>
</evidence>
<proteinExistence type="predicted"/>
<dbReference type="OrthoDB" id="3182121at2"/>
<dbReference type="Gene3D" id="6.10.30.10">
    <property type="match status" value="1"/>
</dbReference>
<reference evidence="3 6" key="1">
    <citation type="submission" date="2018-09" db="EMBL/GenBank/DDBJ databases">
        <title>Roseomonas sp. nov., isolated from feces of Tibetan antelopes in the Qinghai-Tibet plateau, China.</title>
        <authorList>
            <person name="Tian Z."/>
        </authorList>
    </citation>
    <scope>NUCLEOTIDE SEQUENCE [LARGE SCALE GENOMIC DNA]</scope>
    <source>
        <strain evidence="4 5">Z23</strain>
        <strain evidence="3 6">Z24</strain>
    </source>
</reference>
<sequence length="136" mass="14899">MGSDVAQTPSPVQGLYDGPMWEGIRARAMCLQRCCSCGTWQYPPGPGCHACLSEDLEWSPVSGDGTILSWAIFHRQYLQAYPAPYNVIAVRLAEGPVMISNLEGEQPDGNWIGCHVRLIYAEMPDGAVLPRFALTD</sequence>
<dbReference type="AlphaFoldDB" id="A0A3A9JQI6"/>
<dbReference type="InterPro" id="IPR022002">
    <property type="entry name" value="ChsH2_Znr"/>
</dbReference>
<dbReference type="Pfam" id="PF12172">
    <property type="entry name" value="zf-ChsH2"/>
    <property type="match status" value="1"/>
</dbReference>
<dbReference type="SUPFAM" id="SSF50249">
    <property type="entry name" value="Nucleic acid-binding proteins"/>
    <property type="match status" value="1"/>
</dbReference>